<proteinExistence type="predicted"/>
<protein>
    <submittedName>
        <fullName evidence="1">Modular serine protease-like</fullName>
    </submittedName>
</protein>
<evidence type="ECO:0000313" key="2">
    <source>
        <dbReference type="Proteomes" id="UP001607303"/>
    </source>
</evidence>
<evidence type="ECO:0000313" key="1">
    <source>
        <dbReference type="EMBL" id="KAL2742433.1"/>
    </source>
</evidence>
<accession>A0ABD2CBJ8</accession>
<comment type="caution">
    <text evidence="1">The sequence shown here is derived from an EMBL/GenBank/DDBJ whole genome shotgun (WGS) entry which is preliminary data.</text>
</comment>
<dbReference type="Proteomes" id="UP001607303">
    <property type="component" value="Unassembled WGS sequence"/>
</dbReference>
<sequence length="352" mass="40117">MSHLLLIIRFVNGTNRRYVNSHFVFDDYQGRSLRELSFGYGRLLYRNYFGCSPPNDPIYDPMGFKEPLEFQGSPRGPSSGRVPIKTMVASYERSRPPSPTGGCILPKQPDGGQYVLGGCGEPCRLKASDKVPRNSILTYSCNGNYVLSGNTITKRVHLWKVPPSISCVLIRERTYCAMNGQGQEHEQSSSVNNLIIYHPPTTQSIGRSSTSTMVFGIVHSSAACQNECISWRYSHCKIRFFFPWHAGIDQKIANNRSTAHCFYDEGLSKMKDTSSYYVPVGKYYKSWEARENYSAKPFELTVLVKPIYLDRDNIYEKEQLRVVVRCRHDCKTLDGTYSEYLQEINLPFRPGL</sequence>
<organism evidence="1 2">
    <name type="scientific">Vespula maculifrons</name>
    <name type="common">Eastern yellow jacket</name>
    <name type="synonym">Wasp</name>
    <dbReference type="NCBI Taxonomy" id="7453"/>
    <lineage>
        <taxon>Eukaryota</taxon>
        <taxon>Metazoa</taxon>
        <taxon>Ecdysozoa</taxon>
        <taxon>Arthropoda</taxon>
        <taxon>Hexapoda</taxon>
        <taxon>Insecta</taxon>
        <taxon>Pterygota</taxon>
        <taxon>Neoptera</taxon>
        <taxon>Endopterygota</taxon>
        <taxon>Hymenoptera</taxon>
        <taxon>Apocrita</taxon>
        <taxon>Aculeata</taxon>
        <taxon>Vespoidea</taxon>
        <taxon>Vespidae</taxon>
        <taxon>Vespinae</taxon>
        <taxon>Vespula</taxon>
    </lineage>
</organism>
<name>A0ABD2CBJ8_VESMC</name>
<dbReference type="AlphaFoldDB" id="A0ABD2CBJ8"/>
<dbReference type="EMBL" id="JAYRBN010000058">
    <property type="protein sequence ID" value="KAL2742433.1"/>
    <property type="molecule type" value="Genomic_DNA"/>
</dbReference>
<keyword evidence="2" id="KW-1185">Reference proteome</keyword>
<reference evidence="1 2" key="1">
    <citation type="journal article" date="2024" name="Ann. Entomol. Soc. Am.">
        <title>Genomic analyses of the southern and eastern yellowjacket wasps (Hymenoptera: Vespidae) reveal evolutionary signatures of social life.</title>
        <authorList>
            <person name="Catto M.A."/>
            <person name="Caine P.B."/>
            <person name="Orr S.E."/>
            <person name="Hunt B.G."/>
            <person name="Goodisman M.A.D."/>
        </authorList>
    </citation>
    <scope>NUCLEOTIDE SEQUENCE [LARGE SCALE GENOMIC DNA]</scope>
    <source>
        <strain evidence="1">232</strain>
        <tissue evidence="1">Head and thorax</tissue>
    </source>
</reference>
<gene>
    <name evidence="1" type="ORF">V1477_010062</name>
</gene>